<dbReference type="AlphaFoldDB" id="A0A4U5N1J3"/>
<gene>
    <name evidence="1" type="ORF">L596_017280</name>
</gene>
<proteinExistence type="predicted"/>
<accession>A0A4U5N1J3</accession>
<dbReference type="Proteomes" id="UP000298663">
    <property type="component" value="Unassembled WGS sequence"/>
</dbReference>
<keyword evidence="2" id="KW-1185">Reference proteome</keyword>
<sequence>MTVLYVSTCTQTTCLATAYVNRGSISKITFHRTEFPNHTVRTFTENWIFGQVLGDPLLFESTTKETILQMLQNVFYGWV</sequence>
<name>A0A4U5N1J3_STECR</name>
<protein>
    <submittedName>
        <fullName evidence="1">Uncharacterized protein</fullName>
    </submittedName>
</protein>
<reference evidence="1 2" key="2">
    <citation type="journal article" date="2019" name="G3 (Bethesda)">
        <title>Hybrid Assembly of the Genome of the Entomopathogenic Nematode Steinernema carpocapsae Identifies the X-Chromosome.</title>
        <authorList>
            <person name="Serra L."/>
            <person name="Macchietto M."/>
            <person name="Macias-Munoz A."/>
            <person name="McGill C.J."/>
            <person name="Rodriguez I.M."/>
            <person name="Rodriguez B."/>
            <person name="Murad R."/>
            <person name="Mortazavi A."/>
        </authorList>
    </citation>
    <scope>NUCLEOTIDE SEQUENCE [LARGE SCALE GENOMIC DNA]</scope>
    <source>
        <strain evidence="1 2">ALL</strain>
    </source>
</reference>
<evidence type="ECO:0000313" key="1">
    <source>
        <dbReference type="EMBL" id="TKR76084.1"/>
    </source>
</evidence>
<dbReference type="EMBL" id="AZBU02000005">
    <property type="protein sequence ID" value="TKR76084.1"/>
    <property type="molecule type" value="Genomic_DNA"/>
</dbReference>
<reference evidence="1 2" key="1">
    <citation type="journal article" date="2015" name="Genome Biol.">
        <title>Comparative genomics of Steinernema reveals deeply conserved gene regulatory networks.</title>
        <authorList>
            <person name="Dillman A.R."/>
            <person name="Macchietto M."/>
            <person name="Porter C.F."/>
            <person name="Rogers A."/>
            <person name="Williams B."/>
            <person name="Antoshechkin I."/>
            <person name="Lee M.M."/>
            <person name="Goodwin Z."/>
            <person name="Lu X."/>
            <person name="Lewis E.E."/>
            <person name="Goodrich-Blair H."/>
            <person name="Stock S.P."/>
            <person name="Adams B.J."/>
            <person name="Sternberg P.W."/>
            <person name="Mortazavi A."/>
        </authorList>
    </citation>
    <scope>NUCLEOTIDE SEQUENCE [LARGE SCALE GENOMIC DNA]</scope>
    <source>
        <strain evidence="1 2">ALL</strain>
    </source>
</reference>
<evidence type="ECO:0000313" key="2">
    <source>
        <dbReference type="Proteomes" id="UP000298663"/>
    </source>
</evidence>
<comment type="caution">
    <text evidence="1">The sequence shown here is derived from an EMBL/GenBank/DDBJ whole genome shotgun (WGS) entry which is preliminary data.</text>
</comment>
<organism evidence="1 2">
    <name type="scientific">Steinernema carpocapsae</name>
    <name type="common">Entomopathogenic nematode</name>
    <dbReference type="NCBI Taxonomy" id="34508"/>
    <lineage>
        <taxon>Eukaryota</taxon>
        <taxon>Metazoa</taxon>
        <taxon>Ecdysozoa</taxon>
        <taxon>Nematoda</taxon>
        <taxon>Chromadorea</taxon>
        <taxon>Rhabditida</taxon>
        <taxon>Tylenchina</taxon>
        <taxon>Panagrolaimomorpha</taxon>
        <taxon>Strongyloidoidea</taxon>
        <taxon>Steinernematidae</taxon>
        <taxon>Steinernema</taxon>
    </lineage>
</organism>